<name>A0A2G2YQ11_CAPAN</name>
<keyword evidence="2" id="KW-1185">Reference proteome</keyword>
<dbReference type="STRING" id="4072.A0A2G2YQ11"/>
<sequence>MASSIQFKGICPSLDEQSYANTFAIERNQVYGDGSMVAIDQKTVAINLSQRFGKRPIGGRCDSYNILNATSLEISRCFHKKIPVLRNVQALVDAKLNFFRMTNDNENSERDFRTDQKMLRDLFVSLQHVEKLSIGSWCLQMAEMFSDLVEALVVSGSILAMADSISTTTLNGLGFSSSSELLLPTTL</sequence>
<organism evidence="1 2">
    <name type="scientific">Capsicum annuum</name>
    <name type="common">Capsicum pepper</name>
    <dbReference type="NCBI Taxonomy" id="4072"/>
    <lineage>
        <taxon>Eukaryota</taxon>
        <taxon>Viridiplantae</taxon>
        <taxon>Streptophyta</taxon>
        <taxon>Embryophyta</taxon>
        <taxon>Tracheophyta</taxon>
        <taxon>Spermatophyta</taxon>
        <taxon>Magnoliopsida</taxon>
        <taxon>eudicotyledons</taxon>
        <taxon>Gunneridae</taxon>
        <taxon>Pentapetalae</taxon>
        <taxon>asterids</taxon>
        <taxon>lamiids</taxon>
        <taxon>Solanales</taxon>
        <taxon>Solanaceae</taxon>
        <taxon>Solanoideae</taxon>
        <taxon>Capsiceae</taxon>
        <taxon>Capsicum</taxon>
    </lineage>
</organism>
<reference evidence="1 2" key="1">
    <citation type="journal article" date="2014" name="Nat. Genet.">
        <title>Genome sequence of the hot pepper provides insights into the evolution of pungency in Capsicum species.</title>
        <authorList>
            <person name="Kim S."/>
            <person name="Park M."/>
            <person name="Yeom S.I."/>
            <person name="Kim Y.M."/>
            <person name="Lee J.M."/>
            <person name="Lee H.A."/>
            <person name="Seo E."/>
            <person name="Choi J."/>
            <person name="Cheong K."/>
            <person name="Kim K.T."/>
            <person name="Jung K."/>
            <person name="Lee G.W."/>
            <person name="Oh S.K."/>
            <person name="Bae C."/>
            <person name="Kim S.B."/>
            <person name="Lee H.Y."/>
            <person name="Kim S.Y."/>
            <person name="Kim M.S."/>
            <person name="Kang B.C."/>
            <person name="Jo Y.D."/>
            <person name="Yang H.B."/>
            <person name="Jeong H.J."/>
            <person name="Kang W.H."/>
            <person name="Kwon J.K."/>
            <person name="Shin C."/>
            <person name="Lim J.Y."/>
            <person name="Park J.H."/>
            <person name="Huh J.H."/>
            <person name="Kim J.S."/>
            <person name="Kim B.D."/>
            <person name="Cohen O."/>
            <person name="Paran I."/>
            <person name="Suh M.C."/>
            <person name="Lee S.B."/>
            <person name="Kim Y.K."/>
            <person name="Shin Y."/>
            <person name="Noh S.J."/>
            <person name="Park J."/>
            <person name="Seo Y.S."/>
            <person name="Kwon S.Y."/>
            <person name="Kim H.A."/>
            <person name="Park J.M."/>
            <person name="Kim H.J."/>
            <person name="Choi S.B."/>
            <person name="Bosland P.W."/>
            <person name="Reeves G."/>
            <person name="Jo S.H."/>
            <person name="Lee B.W."/>
            <person name="Cho H.T."/>
            <person name="Choi H.S."/>
            <person name="Lee M.S."/>
            <person name="Yu Y."/>
            <person name="Do Choi Y."/>
            <person name="Park B.S."/>
            <person name="van Deynze A."/>
            <person name="Ashrafi H."/>
            <person name="Hill T."/>
            <person name="Kim W.T."/>
            <person name="Pai H.S."/>
            <person name="Ahn H.K."/>
            <person name="Yeam I."/>
            <person name="Giovannoni J.J."/>
            <person name="Rose J.K."/>
            <person name="Sorensen I."/>
            <person name="Lee S.J."/>
            <person name="Kim R.W."/>
            <person name="Choi I.Y."/>
            <person name="Choi B.S."/>
            <person name="Lim J.S."/>
            <person name="Lee Y.H."/>
            <person name="Choi D."/>
        </authorList>
    </citation>
    <scope>NUCLEOTIDE SEQUENCE [LARGE SCALE GENOMIC DNA]</scope>
    <source>
        <strain evidence="2">cv. CM334</strain>
    </source>
</reference>
<dbReference type="EMBL" id="AYRZ02000009">
    <property type="protein sequence ID" value="PHT71701.1"/>
    <property type="molecule type" value="Genomic_DNA"/>
</dbReference>
<dbReference type="Proteomes" id="UP000222542">
    <property type="component" value="Unassembled WGS sequence"/>
</dbReference>
<protein>
    <submittedName>
        <fullName evidence="1">Uncharacterized protein</fullName>
    </submittedName>
</protein>
<dbReference type="Gramene" id="PHT71701">
    <property type="protein sequence ID" value="PHT71701"/>
    <property type="gene ID" value="T459_22486"/>
</dbReference>
<comment type="caution">
    <text evidence="1">The sequence shown here is derived from an EMBL/GenBank/DDBJ whole genome shotgun (WGS) entry which is preliminary data.</text>
</comment>
<gene>
    <name evidence="1" type="ORF">T459_22486</name>
</gene>
<reference evidence="1 2" key="2">
    <citation type="journal article" date="2017" name="Genome Biol.">
        <title>New reference genome sequences of hot pepper reveal the massive evolution of plant disease-resistance genes by retroduplication.</title>
        <authorList>
            <person name="Kim S."/>
            <person name="Park J."/>
            <person name="Yeom S.I."/>
            <person name="Kim Y.M."/>
            <person name="Seo E."/>
            <person name="Kim K.T."/>
            <person name="Kim M.S."/>
            <person name="Lee J.M."/>
            <person name="Cheong K."/>
            <person name="Shin H.S."/>
            <person name="Kim S.B."/>
            <person name="Han K."/>
            <person name="Lee J."/>
            <person name="Park M."/>
            <person name="Lee H.A."/>
            <person name="Lee H.Y."/>
            <person name="Lee Y."/>
            <person name="Oh S."/>
            <person name="Lee J.H."/>
            <person name="Choi E."/>
            <person name="Choi E."/>
            <person name="Lee S.E."/>
            <person name="Jeon J."/>
            <person name="Kim H."/>
            <person name="Choi G."/>
            <person name="Song H."/>
            <person name="Lee J."/>
            <person name="Lee S.C."/>
            <person name="Kwon J.K."/>
            <person name="Lee H.Y."/>
            <person name="Koo N."/>
            <person name="Hong Y."/>
            <person name="Kim R.W."/>
            <person name="Kang W.H."/>
            <person name="Huh J.H."/>
            <person name="Kang B.C."/>
            <person name="Yang T.J."/>
            <person name="Lee Y.H."/>
            <person name="Bennetzen J.L."/>
            <person name="Choi D."/>
        </authorList>
    </citation>
    <scope>NUCLEOTIDE SEQUENCE [LARGE SCALE GENOMIC DNA]</scope>
    <source>
        <strain evidence="2">cv. CM334</strain>
    </source>
</reference>
<dbReference type="AlphaFoldDB" id="A0A2G2YQ11"/>
<proteinExistence type="predicted"/>
<evidence type="ECO:0000313" key="1">
    <source>
        <dbReference type="EMBL" id="PHT71701.1"/>
    </source>
</evidence>
<accession>A0A2G2YQ11</accession>
<evidence type="ECO:0000313" key="2">
    <source>
        <dbReference type="Proteomes" id="UP000222542"/>
    </source>
</evidence>